<reference evidence="5" key="2">
    <citation type="submission" date="2020-04" db="EMBL/GenBank/DDBJ databases">
        <authorList>
            <consortium name="NCBI Genome Project"/>
        </authorList>
    </citation>
    <scope>NUCLEOTIDE SEQUENCE</scope>
    <source>
        <strain evidence="5">CBS 342.82</strain>
    </source>
</reference>
<dbReference type="PANTHER" id="PTHR14167:SF116">
    <property type="entry name" value="CAP, ISOFORM AC"/>
    <property type="match status" value="1"/>
</dbReference>
<accession>A0A6J3LS32</accession>
<dbReference type="SMART" id="SM00326">
    <property type="entry name" value="SH3"/>
    <property type="match status" value="1"/>
</dbReference>
<evidence type="ECO:0000259" key="3">
    <source>
        <dbReference type="PROSITE" id="PS50002"/>
    </source>
</evidence>
<dbReference type="InterPro" id="IPR001452">
    <property type="entry name" value="SH3_domain"/>
</dbReference>
<evidence type="ECO:0000256" key="2">
    <source>
        <dbReference type="PROSITE-ProRule" id="PRU00192"/>
    </source>
</evidence>
<protein>
    <recommendedName>
        <fullName evidence="3">SH3 domain-containing protein</fullName>
    </recommendedName>
</protein>
<keyword evidence="1 2" id="KW-0728">SH3 domain</keyword>
<dbReference type="Pfam" id="PF00018">
    <property type="entry name" value="SH3_1"/>
    <property type="match status" value="1"/>
</dbReference>
<feature type="non-terminal residue" evidence="5">
    <location>
        <position position="1"/>
    </location>
</feature>
<dbReference type="InterPro" id="IPR050384">
    <property type="entry name" value="Endophilin_SH3RF"/>
</dbReference>
<dbReference type="PANTHER" id="PTHR14167">
    <property type="entry name" value="SH3 DOMAIN-CONTAINING"/>
    <property type="match status" value="1"/>
</dbReference>
<feature type="domain" description="SH3" evidence="3">
    <location>
        <begin position="34"/>
        <end position="95"/>
    </location>
</feature>
<dbReference type="InterPro" id="IPR036028">
    <property type="entry name" value="SH3-like_dom_sf"/>
</dbReference>
<dbReference type="AlphaFoldDB" id="A0A6J3LS32"/>
<dbReference type="RefSeq" id="XP_033455662.1">
    <property type="nucleotide sequence ID" value="XM_033600282.1"/>
</dbReference>
<evidence type="ECO:0000256" key="1">
    <source>
        <dbReference type="ARBA" id="ARBA00022443"/>
    </source>
</evidence>
<dbReference type="SUPFAM" id="SSF50044">
    <property type="entry name" value="SH3-domain"/>
    <property type="match status" value="1"/>
</dbReference>
<dbReference type="Gene3D" id="2.30.30.40">
    <property type="entry name" value="SH3 Domains"/>
    <property type="match status" value="1"/>
</dbReference>
<proteinExistence type="predicted"/>
<keyword evidence="4" id="KW-1185">Reference proteome</keyword>
<dbReference type="Proteomes" id="UP000504637">
    <property type="component" value="Unplaced"/>
</dbReference>
<evidence type="ECO:0000313" key="5">
    <source>
        <dbReference type="RefSeq" id="XP_033455662.1"/>
    </source>
</evidence>
<feature type="non-terminal residue" evidence="5">
    <location>
        <position position="98"/>
    </location>
</feature>
<dbReference type="GO" id="GO:0005737">
    <property type="term" value="C:cytoplasm"/>
    <property type="evidence" value="ECO:0007669"/>
    <property type="project" value="TreeGrafter"/>
</dbReference>
<evidence type="ECO:0000313" key="4">
    <source>
        <dbReference type="Proteomes" id="UP000504637"/>
    </source>
</evidence>
<sequence length="98" mass="11183">DDEEINLHSSTTNPSFSHNLYQHHRASMHPEDESVRGQALALYDFEPENPNELRLREGQTVNVAYRNGHGWLVAEDPTSGEQGLVPEEYVRLVREIEG</sequence>
<organism evidence="5">
    <name type="scientific">Dissoconium aciculare CBS 342.82</name>
    <dbReference type="NCBI Taxonomy" id="1314786"/>
    <lineage>
        <taxon>Eukaryota</taxon>
        <taxon>Fungi</taxon>
        <taxon>Dikarya</taxon>
        <taxon>Ascomycota</taxon>
        <taxon>Pezizomycotina</taxon>
        <taxon>Dothideomycetes</taxon>
        <taxon>Dothideomycetidae</taxon>
        <taxon>Mycosphaerellales</taxon>
        <taxon>Dissoconiaceae</taxon>
        <taxon>Dissoconium</taxon>
    </lineage>
</organism>
<reference evidence="5" key="3">
    <citation type="submission" date="2025-08" db="UniProtKB">
        <authorList>
            <consortium name="RefSeq"/>
        </authorList>
    </citation>
    <scope>IDENTIFICATION</scope>
    <source>
        <strain evidence="5">CBS 342.82</strain>
    </source>
</reference>
<name>A0A6J3LS32_9PEZI</name>
<dbReference type="GeneID" id="54358082"/>
<dbReference type="PRINTS" id="PR00452">
    <property type="entry name" value="SH3DOMAIN"/>
</dbReference>
<gene>
    <name evidence="5" type="ORF">K489DRAFT_294878</name>
</gene>
<reference evidence="5" key="1">
    <citation type="submission" date="2020-01" db="EMBL/GenBank/DDBJ databases">
        <authorList>
            <consortium name="DOE Joint Genome Institute"/>
            <person name="Haridas S."/>
            <person name="Albert R."/>
            <person name="Binder M."/>
            <person name="Bloem J."/>
            <person name="Labutti K."/>
            <person name="Salamov A."/>
            <person name="Andreopoulos B."/>
            <person name="Baker S.E."/>
            <person name="Barry K."/>
            <person name="Bills G."/>
            <person name="Bluhm B.H."/>
            <person name="Cannon C."/>
            <person name="Castanera R."/>
            <person name="Culley D.E."/>
            <person name="Daum C."/>
            <person name="Ezra D."/>
            <person name="Gonzalez J.B."/>
            <person name="Henrissat B."/>
            <person name="Kuo A."/>
            <person name="Liang C."/>
            <person name="Lipzen A."/>
            <person name="Lutzoni F."/>
            <person name="Magnuson J."/>
            <person name="Mondo S."/>
            <person name="Nolan M."/>
            <person name="Ohm R."/>
            <person name="Pangilinan J."/>
            <person name="Park H.-J."/>
            <person name="Ramirez L."/>
            <person name="Alfaro M."/>
            <person name="Sun H."/>
            <person name="Tritt A."/>
            <person name="Yoshinaga Y."/>
            <person name="Zwiers L.-H."/>
            <person name="Turgeon B.G."/>
            <person name="Goodwin S.B."/>
            <person name="Spatafora J.W."/>
            <person name="Crous P.W."/>
            <person name="Grigoriev I.V."/>
        </authorList>
    </citation>
    <scope>NUCLEOTIDE SEQUENCE</scope>
    <source>
        <strain evidence="5">CBS 342.82</strain>
    </source>
</reference>
<dbReference type="OrthoDB" id="19092at2759"/>
<dbReference type="PROSITE" id="PS50002">
    <property type="entry name" value="SH3"/>
    <property type="match status" value="1"/>
</dbReference>